<accession>A0A6J5RX77</accession>
<gene>
    <name evidence="1" type="ORF">UFOVP1313_56</name>
</gene>
<name>A0A6J5RX77_9CAUD</name>
<reference evidence="1" key="1">
    <citation type="submission" date="2020-05" db="EMBL/GenBank/DDBJ databases">
        <authorList>
            <person name="Chiriac C."/>
            <person name="Salcher M."/>
            <person name="Ghai R."/>
            <person name="Kavagutti S V."/>
        </authorList>
    </citation>
    <scope>NUCLEOTIDE SEQUENCE</scope>
</reference>
<proteinExistence type="predicted"/>
<organism evidence="1">
    <name type="scientific">uncultured Caudovirales phage</name>
    <dbReference type="NCBI Taxonomy" id="2100421"/>
    <lineage>
        <taxon>Viruses</taxon>
        <taxon>Duplodnaviria</taxon>
        <taxon>Heunggongvirae</taxon>
        <taxon>Uroviricota</taxon>
        <taxon>Caudoviricetes</taxon>
        <taxon>Peduoviridae</taxon>
        <taxon>Maltschvirus</taxon>
        <taxon>Maltschvirus maltsch</taxon>
    </lineage>
</organism>
<evidence type="ECO:0000313" key="1">
    <source>
        <dbReference type="EMBL" id="CAB4198198.1"/>
    </source>
</evidence>
<protein>
    <submittedName>
        <fullName evidence="1">Uncharacterized protein</fullName>
    </submittedName>
</protein>
<dbReference type="EMBL" id="LR797260">
    <property type="protein sequence ID" value="CAB4198198.1"/>
    <property type="molecule type" value="Genomic_DNA"/>
</dbReference>
<sequence length="74" mass="8179">MNKDEVLVKIQWVVEDVAIALEDREESILTLAEAVEAVTRYADNIEERGIESGWEIIDGVISDAEQAKIAGLHA</sequence>